<dbReference type="EMBL" id="JBBUTI010000006">
    <property type="protein sequence ID" value="MEK8046571.1"/>
    <property type="molecule type" value="Genomic_DNA"/>
</dbReference>
<dbReference type="InterPro" id="IPR015170">
    <property type="entry name" value="DUF1924_SHP"/>
</dbReference>
<gene>
    <name evidence="7" type="ORF">AACH00_09455</name>
</gene>
<dbReference type="Gene3D" id="1.10.760.10">
    <property type="entry name" value="Cytochrome c-like domain"/>
    <property type="match status" value="1"/>
</dbReference>
<evidence type="ECO:0000256" key="1">
    <source>
        <dbReference type="ARBA" id="ARBA00022617"/>
    </source>
</evidence>
<dbReference type="PROSITE" id="PS51007">
    <property type="entry name" value="CYTC"/>
    <property type="match status" value="1"/>
</dbReference>
<keyword evidence="8" id="KW-1185">Reference proteome</keyword>
<accession>A0ABU9C3W1</accession>
<evidence type="ECO:0000259" key="6">
    <source>
        <dbReference type="PROSITE" id="PS51007"/>
    </source>
</evidence>
<organism evidence="7 8">
    <name type="scientific">Ideonella margarita</name>
    <dbReference type="NCBI Taxonomy" id="2984191"/>
    <lineage>
        <taxon>Bacteria</taxon>
        <taxon>Pseudomonadati</taxon>
        <taxon>Pseudomonadota</taxon>
        <taxon>Betaproteobacteria</taxon>
        <taxon>Burkholderiales</taxon>
        <taxon>Sphaerotilaceae</taxon>
        <taxon>Ideonella</taxon>
    </lineage>
</organism>
<dbReference type="Proteomes" id="UP001379945">
    <property type="component" value="Unassembled WGS sequence"/>
</dbReference>
<keyword evidence="1 4" id="KW-0349">Heme</keyword>
<evidence type="ECO:0000256" key="5">
    <source>
        <dbReference type="SAM" id="SignalP"/>
    </source>
</evidence>
<sequence>MLLALTGSLAVAASPAELLAAYTAEAGAPASAVRGEAFFTSRHGREWACASCHGVKPVQDGKHAATGKVIGPLAPAFNPQRFTDAGKADKWFRRNCQDVVGRTCTAAEKADVLACLVSLR</sequence>
<feature type="domain" description="Cytochrome c" evidence="6">
    <location>
        <begin position="30"/>
        <end position="120"/>
    </location>
</feature>
<evidence type="ECO:0000256" key="2">
    <source>
        <dbReference type="ARBA" id="ARBA00022723"/>
    </source>
</evidence>
<evidence type="ECO:0000256" key="3">
    <source>
        <dbReference type="ARBA" id="ARBA00023004"/>
    </source>
</evidence>
<protein>
    <submittedName>
        <fullName evidence="7">DUF1924 domain-containing protein</fullName>
    </submittedName>
</protein>
<evidence type="ECO:0000256" key="4">
    <source>
        <dbReference type="PROSITE-ProRule" id="PRU00433"/>
    </source>
</evidence>
<dbReference type="Pfam" id="PF09086">
    <property type="entry name" value="DUF1924"/>
    <property type="match status" value="1"/>
</dbReference>
<dbReference type="InterPro" id="IPR009056">
    <property type="entry name" value="Cyt_c-like_dom"/>
</dbReference>
<evidence type="ECO:0000313" key="7">
    <source>
        <dbReference type="EMBL" id="MEK8046571.1"/>
    </source>
</evidence>
<proteinExistence type="predicted"/>
<comment type="caution">
    <text evidence="7">The sequence shown here is derived from an EMBL/GenBank/DDBJ whole genome shotgun (WGS) entry which is preliminary data.</text>
</comment>
<dbReference type="InterPro" id="IPR036909">
    <property type="entry name" value="Cyt_c-like_dom_sf"/>
</dbReference>
<keyword evidence="5" id="KW-0732">Signal</keyword>
<feature type="signal peptide" evidence="5">
    <location>
        <begin position="1"/>
        <end position="20"/>
    </location>
</feature>
<keyword evidence="2 4" id="KW-0479">Metal-binding</keyword>
<reference evidence="7 8" key="1">
    <citation type="submission" date="2024-04" db="EMBL/GenBank/DDBJ databases">
        <title>Novel species of the genus Ideonella isolated from streams.</title>
        <authorList>
            <person name="Lu H."/>
        </authorList>
    </citation>
    <scope>NUCLEOTIDE SEQUENCE [LARGE SCALE GENOMIC DNA]</scope>
    <source>
        <strain evidence="7 8">LYT19W</strain>
    </source>
</reference>
<dbReference type="SUPFAM" id="SSF46626">
    <property type="entry name" value="Cytochrome c"/>
    <property type="match status" value="1"/>
</dbReference>
<keyword evidence="3 4" id="KW-0408">Iron</keyword>
<name>A0ABU9C3W1_9BURK</name>
<feature type="chain" id="PRO_5046788107" evidence="5">
    <location>
        <begin position="21"/>
        <end position="120"/>
    </location>
</feature>
<evidence type="ECO:0000313" key="8">
    <source>
        <dbReference type="Proteomes" id="UP001379945"/>
    </source>
</evidence>